<dbReference type="InterPro" id="IPR003370">
    <property type="entry name" value="Chromate_transpt"/>
</dbReference>
<keyword evidence="3" id="KW-1003">Cell membrane</keyword>
<dbReference type="Pfam" id="PF02417">
    <property type="entry name" value="Chromate_transp"/>
    <property type="match status" value="1"/>
</dbReference>
<accession>A0A9D1H381</accession>
<keyword evidence="5 7" id="KW-1133">Transmembrane helix</keyword>
<comment type="subcellular location">
    <subcellularLocation>
        <location evidence="1">Cell membrane</location>
        <topology evidence="1">Multi-pass membrane protein</topology>
    </subcellularLocation>
</comment>
<protein>
    <submittedName>
        <fullName evidence="8">Chromate transporter</fullName>
    </submittedName>
</protein>
<evidence type="ECO:0000256" key="1">
    <source>
        <dbReference type="ARBA" id="ARBA00004651"/>
    </source>
</evidence>
<sequence length="179" mass="19173">MLWELFATFFKIGAFTFGGGYAMLSILQREIVDNHNWAAEEELLDYYAIAQCTPGVIAVNTATFIGVKHRGILGGIVATFGVVLPSLIIILIIAAFIKNFLEYEIVTHIFGGINAAVAALIVDAVITISKKSIVDKICIALAAASFILSVFFDVSPVLIVLGGAAMGLILKGRKRGIKK</sequence>
<feature type="transmembrane region" description="Helical" evidence="7">
    <location>
        <begin position="6"/>
        <end position="24"/>
    </location>
</feature>
<dbReference type="AlphaFoldDB" id="A0A9D1H381"/>
<dbReference type="InterPro" id="IPR052518">
    <property type="entry name" value="CHR_Transporter"/>
</dbReference>
<keyword evidence="4 7" id="KW-0812">Transmembrane</keyword>
<reference evidence="8" key="1">
    <citation type="submission" date="2020-10" db="EMBL/GenBank/DDBJ databases">
        <authorList>
            <person name="Gilroy R."/>
        </authorList>
    </citation>
    <scope>NUCLEOTIDE SEQUENCE</scope>
    <source>
        <strain evidence="8">CHK181-108</strain>
    </source>
</reference>
<dbReference type="PANTHER" id="PTHR43663">
    <property type="entry name" value="CHROMATE TRANSPORT PROTEIN-RELATED"/>
    <property type="match status" value="1"/>
</dbReference>
<feature type="transmembrane region" description="Helical" evidence="7">
    <location>
        <begin position="109"/>
        <end position="128"/>
    </location>
</feature>
<organism evidence="8 9">
    <name type="scientific">Candidatus Ornithomonoglobus intestinigallinarum</name>
    <dbReference type="NCBI Taxonomy" id="2840894"/>
    <lineage>
        <taxon>Bacteria</taxon>
        <taxon>Bacillati</taxon>
        <taxon>Bacillota</taxon>
        <taxon>Clostridia</taxon>
        <taxon>Candidatus Ornithomonoglobus</taxon>
    </lineage>
</organism>
<evidence type="ECO:0000256" key="6">
    <source>
        <dbReference type="ARBA" id="ARBA00023136"/>
    </source>
</evidence>
<evidence type="ECO:0000256" key="7">
    <source>
        <dbReference type="SAM" id="Phobius"/>
    </source>
</evidence>
<comment type="similarity">
    <text evidence="2">Belongs to the chromate ion transporter (CHR) (TC 2.A.51) family.</text>
</comment>
<feature type="transmembrane region" description="Helical" evidence="7">
    <location>
        <begin position="72"/>
        <end position="97"/>
    </location>
</feature>
<dbReference type="Proteomes" id="UP000824165">
    <property type="component" value="Unassembled WGS sequence"/>
</dbReference>
<evidence type="ECO:0000313" key="9">
    <source>
        <dbReference type="Proteomes" id="UP000824165"/>
    </source>
</evidence>
<dbReference type="PANTHER" id="PTHR43663:SF1">
    <property type="entry name" value="CHROMATE TRANSPORTER"/>
    <property type="match status" value="1"/>
</dbReference>
<reference evidence="8" key="2">
    <citation type="journal article" date="2021" name="PeerJ">
        <title>Extensive microbial diversity within the chicken gut microbiome revealed by metagenomics and culture.</title>
        <authorList>
            <person name="Gilroy R."/>
            <person name="Ravi A."/>
            <person name="Getino M."/>
            <person name="Pursley I."/>
            <person name="Horton D.L."/>
            <person name="Alikhan N.F."/>
            <person name="Baker D."/>
            <person name="Gharbi K."/>
            <person name="Hall N."/>
            <person name="Watson M."/>
            <person name="Adriaenssens E.M."/>
            <person name="Foster-Nyarko E."/>
            <person name="Jarju S."/>
            <person name="Secka A."/>
            <person name="Antonio M."/>
            <person name="Oren A."/>
            <person name="Chaudhuri R.R."/>
            <person name="La Ragione R."/>
            <person name="Hildebrand F."/>
            <person name="Pallen M.J."/>
        </authorList>
    </citation>
    <scope>NUCLEOTIDE SEQUENCE</scope>
    <source>
        <strain evidence="8">CHK181-108</strain>
    </source>
</reference>
<feature type="transmembrane region" description="Helical" evidence="7">
    <location>
        <begin position="140"/>
        <end position="170"/>
    </location>
</feature>
<name>A0A9D1H381_9FIRM</name>
<comment type="caution">
    <text evidence="8">The sequence shown here is derived from an EMBL/GenBank/DDBJ whole genome shotgun (WGS) entry which is preliminary data.</text>
</comment>
<evidence type="ECO:0000256" key="3">
    <source>
        <dbReference type="ARBA" id="ARBA00022475"/>
    </source>
</evidence>
<evidence type="ECO:0000256" key="2">
    <source>
        <dbReference type="ARBA" id="ARBA00005262"/>
    </source>
</evidence>
<dbReference type="GO" id="GO:0005886">
    <property type="term" value="C:plasma membrane"/>
    <property type="evidence" value="ECO:0007669"/>
    <property type="project" value="UniProtKB-SubCell"/>
</dbReference>
<dbReference type="EMBL" id="DVLU01000004">
    <property type="protein sequence ID" value="HIT84384.1"/>
    <property type="molecule type" value="Genomic_DNA"/>
</dbReference>
<keyword evidence="6 7" id="KW-0472">Membrane</keyword>
<proteinExistence type="inferred from homology"/>
<evidence type="ECO:0000256" key="4">
    <source>
        <dbReference type="ARBA" id="ARBA00022692"/>
    </source>
</evidence>
<dbReference type="GO" id="GO:0015109">
    <property type="term" value="F:chromate transmembrane transporter activity"/>
    <property type="evidence" value="ECO:0007669"/>
    <property type="project" value="InterPro"/>
</dbReference>
<evidence type="ECO:0000313" key="8">
    <source>
        <dbReference type="EMBL" id="HIT84384.1"/>
    </source>
</evidence>
<evidence type="ECO:0000256" key="5">
    <source>
        <dbReference type="ARBA" id="ARBA00022989"/>
    </source>
</evidence>
<feature type="transmembrane region" description="Helical" evidence="7">
    <location>
        <begin position="44"/>
        <end position="66"/>
    </location>
</feature>
<gene>
    <name evidence="8" type="ORF">IAA60_00605</name>
</gene>